<evidence type="ECO:0000256" key="3">
    <source>
        <dbReference type="ARBA" id="ARBA00022692"/>
    </source>
</evidence>
<comment type="subcellular location">
    <subcellularLocation>
        <location evidence="1">Cell membrane</location>
        <topology evidence="1">Multi-pass membrane protein</topology>
    </subcellularLocation>
</comment>
<dbReference type="PANTHER" id="PTHR30561">
    <property type="entry name" value="SMR FAMILY PROTON-DEPENDENT DRUG EFFLUX TRANSPORTER SUGE"/>
    <property type="match status" value="1"/>
</dbReference>
<dbReference type="GO" id="GO:0022857">
    <property type="term" value="F:transmembrane transporter activity"/>
    <property type="evidence" value="ECO:0007669"/>
    <property type="project" value="InterPro"/>
</dbReference>
<proteinExistence type="predicted"/>
<dbReference type="AlphaFoldDB" id="A0A5P2H207"/>
<evidence type="ECO:0000313" key="8">
    <source>
        <dbReference type="Proteomes" id="UP000322822"/>
    </source>
</evidence>
<dbReference type="PANTHER" id="PTHR30561:SF9">
    <property type="entry name" value="4-AMINO-4-DEOXY-L-ARABINOSE-PHOSPHOUNDECAPRENOL FLIPPASE SUBUNIT ARNF-RELATED"/>
    <property type="match status" value="1"/>
</dbReference>
<sequence length="125" mass="13608">MSRLSGHIYIFLMLAFTAYSQLVMRWQVGEAGPLPATTTGKALYVMHLLLTPWVLSSILATFLAGVSWMLTLTQLQISYAYPFVSLTYIVVLMGGVFIFGDSLNAYRIVGTLIVLSGIVVIAKGG</sequence>
<evidence type="ECO:0000313" key="7">
    <source>
        <dbReference type="EMBL" id="QET02047.1"/>
    </source>
</evidence>
<evidence type="ECO:0000256" key="6">
    <source>
        <dbReference type="SAM" id="Phobius"/>
    </source>
</evidence>
<evidence type="ECO:0000256" key="2">
    <source>
        <dbReference type="ARBA" id="ARBA00022475"/>
    </source>
</evidence>
<keyword evidence="5 6" id="KW-0472">Membrane</keyword>
<dbReference type="GO" id="GO:0005886">
    <property type="term" value="C:plasma membrane"/>
    <property type="evidence" value="ECO:0007669"/>
    <property type="project" value="UniProtKB-SubCell"/>
</dbReference>
<dbReference type="OrthoDB" id="517481at2"/>
<evidence type="ECO:0000256" key="1">
    <source>
        <dbReference type="ARBA" id="ARBA00004651"/>
    </source>
</evidence>
<gene>
    <name evidence="7" type="ORF">FOB72_08310</name>
</gene>
<evidence type="ECO:0008006" key="9">
    <source>
        <dbReference type="Google" id="ProtNLM"/>
    </source>
</evidence>
<dbReference type="Gene3D" id="1.10.3730.20">
    <property type="match status" value="1"/>
</dbReference>
<feature type="transmembrane region" description="Helical" evidence="6">
    <location>
        <begin position="44"/>
        <end position="72"/>
    </location>
</feature>
<dbReference type="InterPro" id="IPR000390">
    <property type="entry name" value="Small_drug/metabolite_transptr"/>
</dbReference>
<keyword evidence="3 6" id="KW-0812">Transmembrane</keyword>
<dbReference type="SUPFAM" id="SSF103481">
    <property type="entry name" value="Multidrug resistance efflux transporter EmrE"/>
    <property type="match status" value="1"/>
</dbReference>
<evidence type="ECO:0000256" key="4">
    <source>
        <dbReference type="ARBA" id="ARBA00022989"/>
    </source>
</evidence>
<dbReference type="InterPro" id="IPR037185">
    <property type="entry name" value="EmrE-like"/>
</dbReference>
<keyword evidence="4 6" id="KW-1133">Transmembrane helix</keyword>
<organism evidence="7 8">
    <name type="scientific">Cupriavidus pauculus</name>
    <dbReference type="NCBI Taxonomy" id="82633"/>
    <lineage>
        <taxon>Bacteria</taxon>
        <taxon>Pseudomonadati</taxon>
        <taxon>Pseudomonadota</taxon>
        <taxon>Betaproteobacteria</taxon>
        <taxon>Burkholderiales</taxon>
        <taxon>Burkholderiaceae</taxon>
        <taxon>Cupriavidus</taxon>
    </lineage>
</organism>
<dbReference type="EMBL" id="CP044065">
    <property type="protein sequence ID" value="QET02047.1"/>
    <property type="molecule type" value="Genomic_DNA"/>
</dbReference>
<dbReference type="RefSeq" id="WP_150372091.1">
    <property type="nucleotide sequence ID" value="NZ_CP044065.1"/>
</dbReference>
<protein>
    <recommendedName>
        <fullName evidence="9">EamA family transporter</fullName>
    </recommendedName>
</protein>
<dbReference type="Proteomes" id="UP000322822">
    <property type="component" value="Chromosome 1"/>
</dbReference>
<feature type="transmembrane region" description="Helical" evidence="6">
    <location>
        <begin position="79"/>
        <end position="99"/>
    </location>
</feature>
<reference evidence="7 8" key="1">
    <citation type="submission" date="2019-09" db="EMBL/GenBank/DDBJ databases">
        <title>FDA dAtabase for Regulatory Grade micrObial Sequences (FDA-ARGOS): Supporting development and validation of Infectious Disease Dx tests.</title>
        <authorList>
            <person name="Sciortino C."/>
            <person name="Tallon L."/>
            <person name="Sadzewicz L."/>
            <person name="Vavikolanu K."/>
            <person name="Mehta A."/>
            <person name="Aluvathingal J."/>
            <person name="Nadendla S."/>
            <person name="Nandy P."/>
            <person name="Geyer C."/>
            <person name="Yan Y."/>
            <person name="Sichtig H."/>
        </authorList>
    </citation>
    <scope>NUCLEOTIDE SEQUENCE [LARGE SCALE GENOMIC DNA]</scope>
    <source>
        <strain evidence="7 8">FDAARGOS_664</strain>
    </source>
</reference>
<feature type="transmembrane region" description="Helical" evidence="6">
    <location>
        <begin position="105"/>
        <end position="122"/>
    </location>
</feature>
<name>A0A5P2H207_9BURK</name>
<evidence type="ECO:0000256" key="5">
    <source>
        <dbReference type="ARBA" id="ARBA00023136"/>
    </source>
</evidence>
<keyword evidence="2" id="KW-1003">Cell membrane</keyword>
<accession>A0A5P2H207</accession>